<evidence type="ECO:0000256" key="6">
    <source>
        <dbReference type="ARBA" id="ARBA00048539"/>
    </source>
</evidence>
<dbReference type="InterPro" id="IPR012094">
    <property type="entry name" value="tRNA_Ile_lys_synt"/>
</dbReference>
<proteinExistence type="inferred from homology"/>
<evidence type="ECO:0000256" key="1">
    <source>
        <dbReference type="ARBA" id="ARBA00013267"/>
    </source>
</evidence>
<dbReference type="InterPro" id="IPR014729">
    <property type="entry name" value="Rossmann-like_a/b/a_fold"/>
</dbReference>
<name>A0A381QU56_9ZZZZ</name>
<dbReference type="HAMAP" id="MF_01161">
    <property type="entry name" value="tRNA_Ile_lys_synt"/>
    <property type="match status" value="1"/>
</dbReference>
<keyword evidence="5" id="KW-0067">ATP-binding</keyword>
<evidence type="ECO:0000259" key="7">
    <source>
        <dbReference type="Pfam" id="PF01171"/>
    </source>
</evidence>
<dbReference type="AlphaFoldDB" id="A0A381QU56"/>
<dbReference type="PANTHER" id="PTHR43033:SF1">
    <property type="entry name" value="TRNA(ILE)-LYSIDINE SYNTHASE-RELATED"/>
    <property type="match status" value="1"/>
</dbReference>
<feature type="domain" description="tRNA(Ile)-lysidine/2-thiocytidine synthase N-terminal" evidence="7">
    <location>
        <begin position="36"/>
        <end position="211"/>
    </location>
</feature>
<organism evidence="8">
    <name type="scientific">marine metagenome</name>
    <dbReference type="NCBI Taxonomy" id="408172"/>
    <lineage>
        <taxon>unclassified sequences</taxon>
        <taxon>metagenomes</taxon>
        <taxon>ecological metagenomes</taxon>
    </lineage>
</organism>
<keyword evidence="4" id="KW-0547">Nucleotide-binding</keyword>
<dbReference type="EC" id="6.3.4.19" evidence="1"/>
<keyword evidence="2" id="KW-0436">Ligase</keyword>
<dbReference type="CDD" id="cd01992">
    <property type="entry name" value="TilS_N"/>
    <property type="match status" value="1"/>
</dbReference>
<keyword evidence="3" id="KW-0819">tRNA processing</keyword>
<sequence length="338" mass="39594">VDNLLQKLHKNWEHYQLAVTAEDNRNSTAAKKPLTVIVCVSGGSDSVALLHLLQRQRTLLNLEPHLLHFNHQLRSEAVQEQEFVRSIADQYEIPFHHKIAKHLKSGQPALQESAREWRIEESRKLLKHLGGGRIATGHQADDQLETLLLKLLRGTHISNLQGMQWTNEDFIRPLLNCRKTELQEYLKTNQLTWMEDTSNQSTAYLRNRVRLELIPLLEELTRQGLHSRINDLSEQSRLLREFLDSDYKNWQQNHKNPAADFQDVLPVKVLEQANDLLQQEILHNFITARTGQALSYRKLQNIFAQLRTGNNLWEMHLSQEWKIRKSEKDLCLWQNQQQ</sequence>
<feature type="non-terminal residue" evidence="8">
    <location>
        <position position="1"/>
    </location>
</feature>
<comment type="catalytic activity">
    <reaction evidence="6">
        <text>cytidine(34) in tRNA(Ile2) + L-lysine + ATP = lysidine(34) in tRNA(Ile2) + AMP + diphosphate + H(+)</text>
        <dbReference type="Rhea" id="RHEA:43744"/>
        <dbReference type="Rhea" id="RHEA-COMP:10625"/>
        <dbReference type="Rhea" id="RHEA-COMP:10670"/>
        <dbReference type="ChEBI" id="CHEBI:15378"/>
        <dbReference type="ChEBI" id="CHEBI:30616"/>
        <dbReference type="ChEBI" id="CHEBI:32551"/>
        <dbReference type="ChEBI" id="CHEBI:33019"/>
        <dbReference type="ChEBI" id="CHEBI:82748"/>
        <dbReference type="ChEBI" id="CHEBI:83665"/>
        <dbReference type="ChEBI" id="CHEBI:456215"/>
        <dbReference type="EC" id="6.3.4.19"/>
    </reaction>
</comment>
<dbReference type="Pfam" id="PF01171">
    <property type="entry name" value="ATP_bind_3"/>
    <property type="match status" value="1"/>
</dbReference>
<evidence type="ECO:0000256" key="3">
    <source>
        <dbReference type="ARBA" id="ARBA00022694"/>
    </source>
</evidence>
<gene>
    <name evidence="8" type="ORF">METZ01_LOCUS35052</name>
</gene>
<protein>
    <recommendedName>
        <fullName evidence="1">tRNA(Ile)-lysidine synthetase</fullName>
        <ecNumber evidence="1">6.3.4.19</ecNumber>
    </recommendedName>
</protein>
<dbReference type="NCBIfam" id="TIGR02432">
    <property type="entry name" value="lysidine_TilS_N"/>
    <property type="match status" value="1"/>
</dbReference>
<dbReference type="GO" id="GO:0008033">
    <property type="term" value="P:tRNA processing"/>
    <property type="evidence" value="ECO:0007669"/>
    <property type="project" value="UniProtKB-KW"/>
</dbReference>
<dbReference type="GO" id="GO:0032267">
    <property type="term" value="F:tRNA(Ile)-lysidine synthase activity"/>
    <property type="evidence" value="ECO:0007669"/>
    <property type="project" value="UniProtKB-EC"/>
</dbReference>
<evidence type="ECO:0000313" key="8">
    <source>
        <dbReference type="EMBL" id="SUZ82198.1"/>
    </source>
</evidence>
<reference evidence="8" key="1">
    <citation type="submission" date="2018-05" db="EMBL/GenBank/DDBJ databases">
        <authorList>
            <person name="Lanie J.A."/>
            <person name="Ng W.-L."/>
            <person name="Kazmierczak K.M."/>
            <person name="Andrzejewski T.M."/>
            <person name="Davidsen T.M."/>
            <person name="Wayne K.J."/>
            <person name="Tettelin H."/>
            <person name="Glass J.I."/>
            <person name="Rusch D."/>
            <person name="Podicherti R."/>
            <person name="Tsui H.-C.T."/>
            <person name="Winkler M.E."/>
        </authorList>
    </citation>
    <scope>NUCLEOTIDE SEQUENCE</scope>
</reference>
<evidence type="ECO:0000256" key="2">
    <source>
        <dbReference type="ARBA" id="ARBA00022598"/>
    </source>
</evidence>
<dbReference type="GO" id="GO:0005524">
    <property type="term" value="F:ATP binding"/>
    <property type="evidence" value="ECO:0007669"/>
    <property type="project" value="UniProtKB-KW"/>
</dbReference>
<dbReference type="SUPFAM" id="SSF52402">
    <property type="entry name" value="Adenine nucleotide alpha hydrolases-like"/>
    <property type="match status" value="1"/>
</dbReference>
<evidence type="ECO:0000256" key="5">
    <source>
        <dbReference type="ARBA" id="ARBA00022840"/>
    </source>
</evidence>
<dbReference type="InterPro" id="IPR012795">
    <property type="entry name" value="tRNA_Ile_lys_synt_N"/>
</dbReference>
<dbReference type="PANTHER" id="PTHR43033">
    <property type="entry name" value="TRNA(ILE)-LYSIDINE SYNTHASE-RELATED"/>
    <property type="match status" value="1"/>
</dbReference>
<evidence type="ECO:0000256" key="4">
    <source>
        <dbReference type="ARBA" id="ARBA00022741"/>
    </source>
</evidence>
<dbReference type="Gene3D" id="3.40.50.620">
    <property type="entry name" value="HUPs"/>
    <property type="match status" value="1"/>
</dbReference>
<dbReference type="InterPro" id="IPR011063">
    <property type="entry name" value="TilS/TtcA_N"/>
</dbReference>
<accession>A0A381QU56</accession>
<dbReference type="EMBL" id="UINC01001495">
    <property type="protein sequence ID" value="SUZ82198.1"/>
    <property type="molecule type" value="Genomic_DNA"/>
</dbReference>